<dbReference type="KEGG" id="mor:MOC_0415"/>
<feature type="signal peptide" evidence="2">
    <location>
        <begin position="1"/>
        <end position="19"/>
    </location>
</feature>
<dbReference type="HOGENOM" id="CLU_2465504_0_0_5"/>
<feature type="chain" id="PRO_5001847872" evidence="2">
    <location>
        <begin position="20"/>
        <end position="88"/>
    </location>
</feature>
<dbReference type="RefSeq" id="WP_124263045.1">
    <property type="nucleotide sequence ID" value="NZ_CP003811.1"/>
</dbReference>
<sequence>MKRLLLAIAAMTAAGPALAQDSSYRDPGATGSIISNQPNNTGGGDDFTESPGGTGVDAFSSSSAAGGNASRPEVGAPNSSGGSSGSGG</sequence>
<evidence type="ECO:0000256" key="1">
    <source>
        <dbReference type="SAM" id="MobiDB-lite"/>
    </source>
</evidence>
<evidence type="ECO:0000313" key="3">
    <source>
        <dbReference type="EMBL" id="AIQ88170.1"/>
    </source>
</evidence>
<protein>
    <submittedName>
        <fullName evidence="3">Protein of unassigned function</fullName>
    </submittedName>
</protein>
<feature type="compositionally biased region" description="Low complexity" evidence="1">
    <location>
        <begin position="58"/>
        <end position="70"/>
    </location>
</feature>
<keyword evidence="4" id="KW-1185">Reference proteome</keyword>
<dbReference type="Proteomes" id="UP000029492">
    <property type="component" value="Chromosome"/>
</dbReference>
<proteinExistence type="predicted"/>
<reference evidence="3 4" key="1">
    <citation type="journal article" date="2014" name="PLoS ONE">
        <title>Genome Information of Methylobacterium oryzae, a Plant-Probiotic Methylotroph in the Phyllosphere.</title>
        <authorList>
            <person name="Kwak M.J."/>
            <person name="Jeong H."/>
            <person name="Madhaiyan M."/>
            <person name="Lee Y."/>
            <person name="Sa T.M."/>
            <person name="Oh T.K."/>
            <person name="Kim J.F."/>
        </authorList>
    </citation>
    <scope>NUCLEOTIDE SEQUENCE [LARGE SCALE GENOMIC DNA]</scope>
    <source>
        <strain evidence="3 4">CBMB20</strain>
    </source>
</reference>
<evidence type="ECO:0000313" key="4">
    <source>
        <dbReference type="Proteomes" id="UP000029492"/>
    </source>
</evidence>
<dbReference type="GeneID" id="96605469"/>
<organism evidence="3 4">
    <name type="scientific">Methylobacterium oryzae CBMB20</name>
    <dbReference type="NCBI Taxonomy" id="693986"/>
    <lineage>
        <taxon>Bacteria</taxon>
        <taxon>Pseudomonadati</taxon>
        <taxon>Pseudomonadota</taxon>
        <taxon>Alphaproteobacteria</taxon>
        <taxon>Hyphomicrobiales</taxon>
        <taxon>Methylobacteriaceae</taxon>
        <taxon>Methylobacterium</taxon>
    </lineage>
</organism>
<accession>A0A089NNR2</accession>
<evidence type="ECO:0000256" key="2">
    <source>
        <dbReference type="SAM" id="SignalP"/>
    </source>
</evidence>
<dbReference type="EMBL" id="CP003811">
    <property type="protein sequence ID" value="AIQ88170.1"/>
    <property type="molecule type" value="Genomic_DNA"/>
</dbReference>
<gene>
    <name evidence="3" type="ORF">MOC_0415</name>
</gene>
<name>A0A089NNR2_9HYPH</name>
<feature type="region of interest" description="Disordered" evidence="1">
    <location>
        <begin position="16"/>
        <end position="88"/>
    </location>
</feature>
<keyword evidence="2" id="KW-0732">Signal</keyword>
<dbReference type="AlphaFoldDB" id="A0A089NNR2"/>